<evidence type="ECO:0000313" key="1">
    <source>
        <dbReference type="EMBL" id="CSB16925.1"/>
    </source>
</evidence>
<accession>A0A656A486</accession>
<sequence>MFSQPRFALLRGLVLRLNGRLIGVELLVQGLVYLTDQQFFLILIKPVLAFF</sequence>
<dbReference type="Proteomes" id="UP000041770">
    <property type="component" value="Unassembled WGS sequence"/>
</dbReference>
<dbReference type="AlphaFoldDB" id="A0A656A486"/>
<gene>
    <name evidence="1" type="ORF">ERS013165_03659</name>
    <name evidence="2" type="ORF">ERS013200_02719</name>
</gene>
<proteinExistence type="predicted"/>
<evidence type="ECO:0000313" key="3">
    <source>
        <dbReference type="Proteomes" id="UP000041770"/>
    </source>
</evidence>
<name>A0A656A486_VIBCL</name>
<protein>
    <submittedName>
        <fullName evidence="2">Uncharacterized protein</fullName>
    </submittedName>
</protein>
<dbReference type="Proteomes" id="UP000044806">
    <property type="component" value="Unassembled WGS sequence"/>
</dbReference>
<dbReference type="EMBL" id="CWQY01000019">
    <property type="protein sequence ID" value="CSC95429.1"/>
    <property type="molecule type" value="Genomic_DNA"/>
</dbReference>
<evidence type="ECO:0000313" key="2">
    <source>
        <dbReference type="EMBL" id="CSC95429.1"/>
    </source>
</evidence>
<reference evidence="3 4" key="1">
    <citation type="submission" date="2015-07" db="EMBL/GenBank/DDBJ databases">
        <authorList>
            <consortium name="Pathogen Informatics"/>
        </authorList>
    </citation>
    <scope>NUCLEOTIDE SEQUENCE [LARGE SCALE GENOMIC DNA]</scope>
    <source>
        <strain evidence="2 3">A316</strain>
        <strain evidence="1 4">A51</strain>
    </source>
</reference>
<organism evidence="2 3">
    <name type="scientific">Vibrio cholerae</name>
    <dbReference type="NCBI Taxonomy" id="666"/>
    <lineage>
        <taxon>Bacteria</taxon>
        <taxon>Pseudomonadati</taxon>
        <taxon>Pseudomonadota</taxon>
        <taxon>Gammaproteobacteria</taxon>
        <taxon>Vibrionales</taxon>
        <taxon>Vibrionaceae</taxon>
        <taxon>Vibrio</taxon>
    </lineage>
</organism>
<evidence type="ECO:0000313" key="4">
    <source>
        <dbReference type="Proteomes" id="UP000044806"/>
    </source>
</evidence>
<dbReference type="EMBL" id="CWOW01000036">
    <property type="protein sequence ID" value="CSB16925.1"/>
    <property type="molecule type" value="Genomic_DNA"/>
</dbReference>